<gene>
    <name evidence="2" type="ORF">CYCCA115_LOCUS23030</name>
</gene>
<proteinExistence type="predicted"/>
<reference evidence="2" key="1">
    <citation type="submission" date="2023-08" db="EMBL/GenBank/DDBJ databases">
        <authorList>
            <person name="Audoor S."/>
            <person name="Bilcke G."/>
        </authorList>
    </citation>
    <scope>NUCLEOTIDE SEQUENCE</scope>
</reference>
<comment type="caution">
    <text evidence="2">The sequence shown here is derived from an EMBL/GenBank/DDBJ whole genome shotgun (WGS) entry which is preliminary data.</text>
</comment>
<dbReference type="Proteomes" id="UP001295423">
    <property type="component" value="Unassembled WGS sequence"/>
</dbReference>
<accession>A0AAD2GBR8</accession>
<feature type="region of interest" description="Disordered" evidence="1">
    <location>
        <begin position="69"/>
        <end position="119"/>
    </location>
</feature>
<evidence type="ECO:0000256" key="1">
    <source>
        <dbReference type="SAM" id="MobiDB-lite"/>
    </source>
</evidence>
<protein>
    <submittedName>
        <fullName evidence="2">Uncharacterized protein</fullName>
    </submittedName>
</protein>
<name>A0AAD2GBR8_9STRA</name>
<evidence type="ECO:0000313" key="3">
    <source>
        <dbReference type="Proteomes" id="UP001295423"/>
    </source>
</evidence>
<feature type="compositionally biased region" description="Low complexity" evidence="1">
    <location>
        <begin position="164"/>
        <end position="179"/>
    </location>
</feature>
<organism evidence="2 3">
    <name type="scientific">Cylindrotheca closterium</name>
    <dbReference type="NCBI Taxonomy" id="2856"/>
    <lineage>
        <taxon>Eukaryota</taxon>
        <taxon>Sar</taxon>
        <taxon>Stramenopiles</taxon>
        <taxon>Ochrophyta</taxon>
        <taxon>Bacillariophyta</taxon>
        <taxon>Bacillariophyceae</taxon>
        <taxon>Bacillariophycidae</taxon>
        <taxon>Bacillariales</taxon>
        <taxon>Bacillariaceae</taxon>
        <taxon>Cylindrotheca</taxon>
    </lineage>
</organism>
<evidence type="ECO:0000313" key="2">
    <source>
        <dbReference type="EMBL" id="CAJ1967986.1"/>
    </source>
</evidence>
<feature type="region of interest" description="Disordered" evidence="1">
    <location>
        <begin position="160"/>
        <end position="179"/>
    </location>
</feature>
<sequence>MKEAVVIHCDRNVHPYDEDTMTNSSVFKNKKQHEPPAKYRSFNDEFMDSIDDIATRGIVPLDPLADDGSVELPDEDRYMAAGPIDPIPVQRREKKEILPKSKASSKEPTTRKKKEPEAFDRVKSFQTMDMTASVAMTEAGGCVNFFDAFFICVEEEEELRKTQSEGSEYSESTTSHQGY</sequence>
<feature type="compositionally biased region" description="Basic and acidic residues" evidence="1">
    <location>
        <begin position="90"/>
        <end position="119"/>
    </location>
</feature>
<dbReference type="AlphaFoldDB" id="A0AAD2GBR8"/>
<keyword evidence="3" id="KW-1185">Reference proteome</keyword>
<dbReference type="EMBL" id="CAKOGP040002358">
    <property type="protein sequence ID" value="CAJ1967986.1"/>
    <property type="molecule type" value="Genomic_DNA"/>
</dbReference>